<dbReference type="SUPFAM" id="SSF51197">
    <property type="entry name" value="Clavaminate synthase-like"/>
    <property type="match status" value="1"/>
</dbReference>
<comment type="caution">
    <text evidence="11">The sequence shown here is derived from an EMBL/GenBank/DDBJ whole genome shotgun (WGS) entry which is preliminary data.</text>
</comment>
<protein>
    <recommendedName>
        <fullName evidence="2">[histone H3]-trimethyl-L-lysine(9) demethylase</fullName>
        <ecNumber evidence="2">1.14.11.66</ecNumber>
    </recommendedName>
</protein>
<feature type="region of interest" description="Disordered" evidence="7">
    <location>
        <begin position="373"/>
        <end position="392"/>
    </location>
</feature>
<dbReference type="Gene3D" id="2.60.120.650">
    <property type="entry name" value="Cupin"/>
    <property type="match status" value="2"/>
</dbReference>
<dbReference type="PANTHER" id="PTHR10694">
    <property type="entry name" value="LYSINE-SPECIFIC DEMETHYLASE"/>
    <property type="match status" value="1"/>
</dbReference>
<evidence type="ECO:0000256" key="7">
    <source>
        <dbReference type="SAM" id="MobiDB-lite"/>
    </source>
</evidence>
<feature type="region of interest" description="Disordered" evidence="7">
    <location>
        <begin position="1241"/>
        <end position="1260"/>
    </location>
</feature>
<evidence type="ECO:0000256" key="4">
    <source>
        <dbReference type="ARBA" id="ARBA00022771"/>
    </source>
</evidence>
<dbReference type="InterPro" id="IPR034732">
    <property type="entry name" value="EPHD"/>
</dbReference>
<evidence type="ECO:0000259" key="8">
    <source>
        <dbReference type="PROSITE" id="PS51183"/>
    </source>
</evidence>
<keyword evidence="5" id="KW-0862">Zinc</keyword>
<evidence type="ECO:0000259" key="10">
    <source>
        <dbReference type="PROSITE" id="PS51805"/>
    </source>
</evidence>
<organism evidence="11 12">
    <name type="scientific">Phellinidium pouzarii</name>
    <dbReference type="NCBI Taxonomy" id="167371"/>
    <lineage>
        <taxon>Eukaryota</taxon>
        <taxon>Fungi</taxon>
        <taxon>Dikarya</taxon>
        <taxon>Basidiomycota</taxon>
        <taxon>Agaricomycotina</taxon>
        <taxon>Agaricomycetes</taxon>
        <taxon>Hymenochaetales</taxon>
        <taxon>Hymenochaetaceae</taxon>
        <taxon>Phellinidium</taxon>
    </lineage>
</organism>
<keyword evidence="12" id="KW-1185">Reference proteome</keyword>
<evidence type="ECO:0000256" key="6">
    <source>
        <dbReference type="ARBA" id="ARBA00049349"/>
    </source>
</evidence>
<dbReference type="GO" id="GO:0005634">
    <property type="term" value="C:nucleus"/>
    <property type="evidence" value="ECO:0007669"/>
    <property type="project" value="TreeGrafter"/>
</dbReference>
<dbReference type="InterPro" id="IPR003347">
    <property type="entry name" value="JmjC_dom"/>
</dbReference>
<dbReference type="Proteomes" id="UP000308199">
    <property type="component" value="Unassembled WGS sequence"/>
</dbReference>
<dbReference type="Pfam" id="PF02373">
    <property type="entry name" value="JmjC"/>
    <property type="match status" value="1"/>
</dbReference>
<evidence type="ECO:0000313" key="11">
    <source>
        <dbReference type="EMBL" id="THH06325.1"/>
    </source>
</evidence>
<dbReference type="SMART" id="SM00545">
    <property type="entry name" value="JmjN"/>
    <property type="match status" value="1"/>
</dbReference>
<comment type="catalytic activity">
    <reaction evidence="6">
        <text>N(6),N(6),N(6)-trimethyl-L-lysyl(9)-[histone H3] + 2 2-oxoglutarate + 2 O2 = N(6)-methyl-L-lysyl(9)-[histone H3] + 2 formaldehyde + 2 succinate + 2 CO2</text>
        <dbReference type="Rhea" id="RHEA:60200"/>
        <dbReference type="Rhea" id="RHEA-COMP:15538"/>
        <dbReference type="Rhea" id="RHEA-COMP:15542"/>
        <dbReference type="ChEBI" id="CHEBI:15379"/>
        <dbReference type="ChEBI" id="CHEBI:16526"/>
        <dbReference type="ChEBI" id="CHEBI:16810"/>
        <dbReference type="ChEBI" id="CHEBI:16842"/>
        <dbReference type="ChEBI" id="CHEBI:30031"/>
        <dbReference type="ChEBI" id="CHEBI:61929"/>
        <dbReference type="ChEBI" id="CHEBI:61961"/>
        <dbReference type="EC" id="1.14.11.66"/>
    </reaction>
</comment>
<name>A0A4S4L4P8_9AGAM</name>
<evidence type="ECO:0000259" key="9">
    <source>
        <dbReference type="PROSITE" id="PS51184"/>
    </source>
</evidence>
<dbReference type="CDD" id="cd15571">
    <property type="entry name" value="ePHD"/>
    <property type="match status" value="1"/>
</dbReference>
<feature type="compositionally biased region" description="Polar residues" evidence="7">
    <location>
        <begin position="1067"/>
        <end position="1081"/>
    </location>
</feature>
<feature type="compositionally biased region" description="Polar residues" evidence="7">
    <location>
        <begin position="1242"/>
        <end position="1255"/>
    </location>
</feature>
<dbReference type="GO" id="GO:0000785">
    <property type="term" value="C:chromatin"/>
    <property type="evidence" value="ECO:0007669"/>
    <property type="project" value="TreeGrafter"/>
</dbReference>
<feature type="domain" description="JmjC" evidence="9">
    <location>
        <begin position="498"/>
        <end position="664"/>
    </location>
</feature>
<dbReference type="InterPro" id="IPR013083">
    <property type="entry name" value="Znf_RING/FYVE/PHD"/>
</dbReference>
<dbReference type="InterPro" id="IPR003349">
    <property type="entry name" value="JmjN"/>
</dbReference>
<evidence type="ECO:0000313" key="12">
    <source>
        <dbReference type="Proteomes" id="UP000308199"/>
    </source>
</evidence>
<dbReference type="Pfam" id="PF13771">
    <property type="entry name" value="zf-HC5HC2H"/>
    <property type="match status" value="1"/>
</dbReference>
<keyword evidence="4" id="KW-0863">Zinc-finger</keyword>
<feature type="compositionally biased region" description="Low complexity" evidence="7">
    <location>
        <begin position="1286"/>
        <end position="1296"/>
    </location>
</feature>
<feature type="region of interest" description="Disordered" evidence="7">
    <location>
        <begin position="695"/>
        <end position="725"/>
    </location>
</feature>
<dbReference type="GO" id="GO:0051864">
    <property type="term" value="F:histone H3K36 demethylase activity"/>
    <property type="evidence" value="ECO:0007669"/>
    <property type="project" value="TreeGrafter"/>
</dbReference>
<keyword evidence="3" id="KW-0479">Metal-binding</keyword>
<dbReference type="Gene3D" id="3.30.40.10">
    <property type="entry name" value="Zinc/RING finger domain, C3HC4 (zinc finger)"/>
    <property type="match status" value="1"/>
</dbReference>
<dbReference type="GO" id="GO:0010468">
    <property type="term" value="P:regulation of gene expression"/>
    <property type="evidence" value="ECO:0007669"/>
    <property type="project" value="TreeGrafter"/>
</dbReference>
<reference evidence="11 12" key="1">
    <citation type="submission" date="2019-02" db="EMBL/GenBank/DDBJ databases">
        <title>Genome sequencing of the rare red list fungi Phellinidium pouzarii.</title>
        <authorList>
            <person name="Buettner E."/>
            <person name="Kellner H."/>
        </authorList>
    </citation>
    <scope>NUCLEOTIDE SEQUENCE [LARGE SCALE GENOMIC DNA]</scope>
    <source>
        <strain evidence="11 12">DSM 108285</strain>
    </source>
</reference>
<comment type="similarity">
    <text evidence="1">Belongs to the JHDM3 histone demethylase family.</text>
</comment>
<dbReference type="GO" id="GO:0008270">
    <property type="term" value="F:zinc ion binding"/>
    <property type="evidence" value="ECO:0007669"/>
    <property type="project" value="UniProtKB-KW"/>
</dbReference>
<feature type="region of interest" description="Disordered" evidence="7">
    <location>
        <begin position="1276"/>
        <end position="1296"/>
    </location>
</feature>
<dbReference type="GO" id="GO:0140684">
    <property type="term" value="F:histone H3K9me2/H3K9me3 demethylase activity"/>
    <property type="evidence" value="ECO:0007669"/>
    <property type="project" value="UniProtKB-EC"/>
</dbReference>
<feature type="region of interest" description="Disordered" evidence="7">
    <location>
        <begin position="1065"/>
        <end position="1092"/>
    </location>
</feature>
<dbReference type="PROSITE" id="PS51184">
    <property type="entry name" value="JMJC"/>
    <property type="match status" value="1"/>
</dbReference>
<feature type="domain" description="JmjN" evidence="8">
    <location>
        <begin position="236"/>
        <end position="277"/>
    </location>
</feature>
<feature type="region of interest" description="Disordered" evidence="7">
    <location>
        <begin position="165"/>
        <end position="197"/>
    </location>
</feature>
<sequence length="1347" mass="147300">MSLSTFSACGLSDMLLAESQNFEFLDIFAEGGAGTHAKLTGEAKVLIMHSFESAGKLDYLVIPGPEIVYSPSLAQSWPSFASGIAPDVQWPEKLWEIDVEEKVWSSGVIMNGLDAIAAYMYIRKKVAPEFAEAVCNIADFGEPADTGKLLIAHCAVLKCENNDNDNDNDEEHMPLSDQSTPSLTPSPSRSLSPIPPVQPDYFYSPDGDAHPFPASPLSSGRTWLSPDDDPLATKGIPVFKPTMDEFVDFEAYMTRVECWGMRSGIVKIVPPKEWSDSLPSIGAQLASIRIKSPIEQHMLGRSGLYRQQNIEKRKAISVREWAELCAKEDFRAPAVDEVGLKAAGGNLLDKRRRSKRRSDTAKGVLDENVVVKEEADEEPSLEDTPIPMHTPEADVDVGVGEAADNFNDRDEEELTTKATRKRRTHTRADREAALAKRAILDSAFMETFDPKTSWLPRDTTAEDYTPAFCSTLERRFWRNCGLSRPPWYGADTAGSLFTDVTTSWNVSALPSTLTRLLPASLNGLPGVNTPYLYFGMWRATFAWHVEDMDLFSINYIHFGAPKFWYSIPQARAVQFENTLRSYFPRDVAQCRQFLRHKSFLASPTLLAQSSCKPNTLVQQAGEFVVTYPRGYHAGFNLGFNCAESVNFALDSWLELGRKAQACGCIGDSVRIDVDALLLQREAEVQEALRLEKEDVELNTKPKSSRKRKSDGTSLPKSKKAKVKIEPTDGHSSIKQKIMLKVPKDLGPFPCCLCVSRERASLLPVHDPPRTRAGCQNYIPKDTAGIDVWQAHETCASIVPETWVDEVVDETGKVEKVVFGVDAIVKDRWMLKCSTCQKGRAKAHGAPIQCTKGKCPKAFHVSCARDGGEEARVFFAELREVEKEVVLNDVTPLAGSSIDANVVDMTSVVGEPTSIDPALLTASPSDISLTTAITPLVKLQNTPQPNIIKSVKKIEYELLCTQHNPVVAAAKRANKLDRVRNDLIALPPMSRIKLRVSAGVFEVSLIAVNEERNAVEVIWDDGIKREFKWSSVVWGKTEGQPVGQKPTVAAPAHNLEVHPKYAHMQVSGYASSSTPTPDSQAAGQPAFRSSSSGTMSGSATQAYSYNAACGQFQYGSGTYSYYSHPSAQPVPGGSMQPYASLSQPQYGTVAPAPYSVQSHYPYYSPSPGTLPYMPPHIPPTYSMFSVTNAKPRTSPFSQAFQQTLASSVASLPPRTGLLGTATSHPPQQQLPQAGEVVMHKWSPPQTATTASSNTPSVTPPATAASLKTVAAPIDTDSVPTQQQEGVASASSNSNSMSPDVLQAVEELQALSALEPSQLQEVLNTRPALREAVKTLLAHQAMQHPLQFT</sequence>
<feature type="compositionally biased region" description="Low complexity" evidence="7">
    <location>
        <begin position="175"/>
        <end position="192"/>
    </location>
</feature>
<dbReference type="PROSITE" id="PS51805">
    <property type="entry name" value="EPHD"/>
    <property type="match status" value="1"/>
</dbReference>
<dbReference type="EMBL" id="SGPK01000202">
    <property type="protein sequence ID" value="THH06325.1"/>
    <property type="molecule type" value="Genomic_DNA"/>
</dbReference>
<feature type="domain" description="PHD-type" evidence="10">
    <location>
        <begin position="747"/>
        <end position="883"/>
    </location>
</feature>
<evidence type="ECO:0000256" key="2">
    <source>
        <dbReference type="ARBA" id="ARBA00012900"/>
    </source>
</evidence>
<evidence type="ECO:0000256" key="1">
    <source>
        <dbReference type="ARBA" id="ARBA00009711"/>
    </source>
</evidence>
<dbReference type="Pfam" id="PF02375">
    <property type="entry name" value="JmjN"/>
    <property type="match status" value="1"/>
</dbReference>
<proteinExistence type="inferred from homology"/>
<dbReference type="PROSITE" id="PS51183">
    <property type="entry name" value="JMJN"/>
    <property type="match status" value="1"/>
</dbReference>
<evidence type="ECO:0000256" key="5">
    <source>
        <dbReference type="ARBA" id="ARBA00022833"/>
    </source>
</evidence>
<gene>
    <name evidence="11" type="ORF">EW145_g4167</name>
</gene>
<dbReference type="SMART" id="SM00558">
    <property type="entry name" value="JmjC"/>
    <property type="match status" value="1"/>
</dbReference>
<evidence type="ECO:0000256" key="3">
    <source>
        <dbReference type="ARBA" id="ARBA00022723"/>
    </source>
</evidence>
<dbReference type="PANTHER" id="PTHR10694:SF7">
    <property type="entry name" value="[HISTONE H3]-TRIMETHYL-L-LYSINE(9) DEMETHYLASE"/>
    <property type="match status" value="1"/>
</dbReference>
<dbReference type="EC" id="1.14.11.66" evidence="2"/>
<dbReference type="OrthoDB" id="9547406at2759"/>
<accession>A0A4S4L4P8</accession>